<feature type="region of interest" description="Disordered" evidence="7">
    <location>
        <begin position="620"/>
        <end position="689"/>
    </location>
</feature>
<dbReference type="Proteomes" id="UP000220158">
    <property type="component" value="Chromosome 14"/>
</dbReference>
<dbReference type="OrthoDB" id="1928087at2759"/>
<dbReference type="GeneID" id="39738502"/>
<protein>
    <submittedName>
        <fullName evidence="9">HORMA domain protein, putative</fullName>
    </submittedName>
</protein>
<feature type="compositionally biased region" description="Basic and acidic residues" evidence="7">
    <location>
        <begin position="645"/>
        <end position="688"/>
    </location>
</feature>
<dbReference type="InterPro" id="IPR003511">
    <property type="entry name" value="HORMA_dom"/>
</dbReference>
<evidence type="ECO:0000256" key="2">
    <source>
        <dbReference type="ARBA" id="ARBA00004286"/>
    </source>
</evidence>
<name>A0A1J1HAP5_PLARL</name>
<dbReference type="PANTHER" id="PTHR48225:SF7">
    <property type="entry name" value="MEIOSIS-SPECIFIC PROTEIN HOP1"/>
    <property type="match status" value="1"/>
</dbReference>
<keyword evidence="4" id="KW-0539">Nucleus</keyword>
<accession>A0A1J1HAP5</accession>
<evidence type="ECO:0000313" key="9">
    <source>
        <dbReference type="EMBL" id="CRH02342.1"/>
    </source>
</evidence>
<dbReference type="GO" id="GO:0005634">
    <property type="term" value="C:nucleus"/>
    <property type="evidence" value="ECO:0007669"/>
    <property type="project" value="UniProtKB-SubCell"/>
</dbReference>
<organism evidence="9 10">
    <name type="scientific">Plasmodium relictum</name>
    <dbReference type="NCBI Taxonomy" id="85471"/>
    <lineage>
        <taxon>Eukaryota</taxon>
        <taxon>Sar</taxon>
        <taxon>Alveolata</taxon>
        <taxon>Apicomplexa</taxon>
        <taxon>Aconoidasida</taxon>
        <taxon>Haemosporida</taxon>
        <taxon>Plasmodiidae</taxon>
        <taxon>Plasmodium</taxon>
        <taxon>Plasmodium (Haemamoeba)</taxon>
    </lineage>
</organism>
<evidence type="ECO:0000256" key="3">
    <source>
        <dbReference type="ARBA" id="ARBA00022454"/>
    </source>
</evidence>
<dbReference type="EMBL" id="LN835309">
    <property type="protein sequence ID" value="CRH02342.1"/>
    <property type="molecule type" value="Genomic_DNA"/>
</dbReference>
<feature type="coiled-coil region" evidence="6">
    <location>
        <begin position="120"/>
        <end position="159"/>
    </location>
</feature>
<dbReference type="GO" id="GO:0051321">
    <property type="term" value="P:meiotic cell cycle"/>
    <property type="evidence" value="ECO:0007669"/>
    <property type="project" value="UniProtKB-KW"/>
</dbReference>
<evidence type="ECO:0000256" key="4">
    <source>
        <dbReference type="ARBA" id="ARBA00023242"/>
    </source>
</evidence>
<evidence type="ECO:0000256" key="7">
    <source>
        <dbReference type="SAM" id="MobiDB-lite"/>
    </source>
</evidence>
<dbReference type="Gene3D" id="3.30.900.10">
    <property type="entry name" value="HORMA domain"/>
    <property type="match status" value="1"/>
</dbReference>
<keyword evidence="5" id="KW-0469">Meiosis</keyword>
<dbReference type="VEuPathDB" id="PlasmoDB:PRELSG_1407200"/>
<sequence>MSVRTHTQNEALTKQDSVNMLKNIIKLGISLVTYLRNLFEENAYEEVCIQELKLKRLLPINPQANMIINWLEKGVFDAIEKEYLRILILDINDIYDNTIECYKFSFSYNTIRGGEIGISLETSNNNNNDLNEKKNNSNINRLKNIKERLLNKKKNETSLYLKKDAKEKTYELLRSLVLLTQTLNPLPERTYLSMKLLYYDEIVPSNYQPPYFRNPDSKDLLKFISIPNEDYVGKIDTGHHFLSIIVNTTCNNLRYNDSYSYDIKSSYNKQKGKESHIEILDDDNEYEDERDEEGEYNHSNEKMLQQSKNCLHDFKKYIIIDDDNISYDNEGKREIDNKIINKNKKNIKNNLSNLSFSNAEITPLSKVVNNDDYINDIKRNDRNDNVEWCVKSEQILSEKNKINDEKFYVKVEKDSSEKENISNRNNENYLIMNKNISGNNSIYLNNMNSDKLLPRKYNSYCKQNISLNSKNNASKELNNSNLIQNNTKDIPNQLCLNNLEDSSSYTKQTDIKNNYNSVNSHKENELIKIDKDTKKENTSSTKKDYIDKSLCIKYKRKLLQKIRAYITRYKILSKSKIKLKFPNASNYDIDKVLHKLVDDQIIQRNGCKFYKFVDRKSEEKESIENKTSQKKNSEKIPVSSSKKKLASDHLSEIDNIEEAKKENSRKNDVESKKKENSKSKSDINEEQHTSNINNINNDIQKLYDDVYNLCLKTKYVNKEIITKGLGIYPILSKPLLDRLIKEGVLKKKFIKNKGYESKIYVRIENSFNKRKHTQINKSNTPEKICPIKKRAINNKKKK</sequence>
<feature type="domain" description="HORMA" evidence="8">
    <location>
        <begin position="15"/>
        <end position="246"/>
    </location>
</feature>
<evidence type="ECO:0000256" key="6">
    <source>
        <dbReference type="SAM" id="Coils"/>
    </source>
</evidence>
<proteinExistence type="predicted"/>
<dbReference type="InterPro" id="IPR051294">
    <property type="entry name" value="HORMA_MeioticProgression"/>
</dbReference>
<keyword evidence="6" id="KW-0175">Coiled coil</keyword>
<dbReference type="PANTHER" id="PTHR48225">
    <property type="entry name" value="HORMA DOMAIN-CONTAINING PROTEIN 1"/>
    <property type="match status" value="1"/>
</dbReference>
<evidence type="ECO:0000259" key="8">
    <source>
        <dbReference type="PROSITE" id="PS50815"/>
    </source>
</evidence>
<evidence type="ECO:0000313" key="10">
    <source>
        <dbReference type="Proteomes" id="UP000220158"/>
    </source>
</evidence>
<dbReference type="PROSITE" id="PS50815">
    <property type="entry name" value="HORMA"/>
    <property type="match status" value="1"/>
</dbReference>
<dbReference type="AlphaFoldDB" id="A0A1J1HAP5"/>
<dbReference type="KEGG" id="prel:PRELSG_1407200"/>
<evidence type="ECO:0000256" key="1">
    <source>
        <dbReference type="ARBA" id="ARBA00004123"/>
    </source>
</evidence>
<dbReference type="Pfam" id="PF02301">
    <property type="entry name" value="HORMA"/>
    <property type="match status" value="1"/>
</dbReference>
<keyword evidence="10" id="KW-1185">Reference proteome</keyword>
<dbReference type="RefSeq" id="XP_028534863.1">
    <property type="nucleotide sequence ID" value="XM_028679118.1"/>
</dbReference>
<keyword evidence="3" id="KW-0158">Chromosome</keyword>
<dbReference type="GO" id="GO:0005694">
    <property type="term" value="C:chromosome"/>
    <property type="evidence" value="ECO:0007669"/>
    <property type="project" value="UniProtKB-SubCell"/>
</dbReference>
<evidence type="ECO:0000256" key="5">
    <source>
        <dbReference type="ARBA" id="ARBA00023254"/>
    </source>
</evidence>
<dbReference type="InterPro" id="IPR036570">
    <property type="entry name" value="HORMA_dom_sf"/>
</dbReference>
<gene>
    <name evidence="9" type="ORF">PRELSG_1407200</name>
</gene>
<reference evidence="9 10" key="1">
    <citation type="submission" date="2015-04" db="EMBL/GenBank/DDBJ databases">
        <authorList>
            <consortium name="Pathogen Informatics"/>
        </authorList>
    </citation>
    <scope>NUCLEOTIDE SEQUENCE [LARGE SCALE GENOMIC DNA]</scope>
    <source>
        <strain evidence="9 10">SGS1</strain>
    </source>
</reference>
<dbReference type="SUPFAM" id="SSF56019">
    <property type="entry name" value="The spindle assembly checkpoint protein mad2"/>
    <property type="match status" value="1"/>
</dbReference>
<comment type="subcellular location">
    <subcellularLocation>
        <location evidence="2">Chromosome</location>
    </subcellularLocation>
    <subcellularLocation>
        <location evidence="1">Nucleus</location>
    </subcellularLocation>
</comment>